<gene>
    <name evidence="1" type="ORF">SCF082_LOCUS12775</name>
</gene>
<evidence type="ECO:0000313" key="1">
    <source>
        <dbReference type="EMBL" id="CAK9015471.1"/>
    </source>
</evidence>
<proteinExistence type="predicted"/>
<evidence type="ECO:0000313" key="2">
    <source>
        <dbReference type="Proteomes" id="UP001642464"/>
    </source>
</evidence>
<comment type="caution">
    <text evidence="1">The sequence shown here is derived from an EMBL/GenBank/DDBJ whole genome shotgun (WGS) entry which is preliminary data.</text>
</comment>
<dbReference type="EMBL" id="CAXAMM010007803">
    <property type="protein sequence ID" value="CAK9015471.1"/>
    <property type="molecule type" value="Genomic_DNA"/>
</dbReference>
<name>A0ABP0JMJ6_9DINO</name>
<organism evidence="1 2">
    <name type="scientific">Durusdinium trenchii</name>
    <dbReference type="NCBI Taxonomy" id="1381693"/>
    <lineage>
        <taxon>Eukaryota</taxon>
        <taxon>Sar</taxon>
        <taxon>Alveolata</taxon>
        <taxon>Dinophyceae</taxon>
        <taxon>Suessiales</taxon>
        <taxon>Symbiodiniaceae</taxon>
        <taxon>Durusdinium</taxon>
    </lineage>
</organism>
<dbReference type="Proteomes" id="UP001642464">
    <property type="component" value="Unassembled WGS sequence"/>
</dbReference>
<reference evidence="1 2" key="1">
    <citation type="submission" date="2024-02" db="EMBL/GenBank/DDBJ databases">
        <authorList>
            <person name="Chen Y."/>
            <person name="Shah S."/>
            <person name="Dougan E. K."/>
            <person name="Thang M."/>
            <person name="Chan C."/>
        </authorList>
    </citation>
    <scope>NUCLEOTIDE SEQUENCE [LARGE SCALE GENOMIC DNA]</scope>
</reference>
<accession>A0ABP0JMJ6</accession>
<sequence length="106" mass="12002">MGCKCSIPDHGFELVENQDLCLHNALQSMCSSSVDSLKNKKQVSFTGAEVCEFTREQKSGIHCPQWNLIGLPPPTSLDQFLQLLEHAPFVLEHRIEEKRMRDFGEA</sequence>
<protein>
    <submittedName>
        <fullName evidence="1">Uncharacterized protein</fullName>
    </submittedName>
</protein>
<keyword evidence="2" id="KW-1185">Reference proteome</keyword>